<accession>A0A660E0F3</accession>
<organism evidence="1 2">
    <name type="scientific">Lactiplantibacillus mudanjiangensis</name>
    <dbReference type="NCBI Taxonomy" id="1296538"/>
    <lineage>
        <taxon>Bacteria</taxon>
        <taxon>Bacillati</taxon>
        <taxon>Bacillota</taxon>
        <taxon>Bacilli</taxon>
        <taxon>Lactobacillales</taxon>
        <taxon>Lactobacillaceae</taxon>
        <taxon>Lactiplantibacillus</taxon>
    </lineage>
</organism>
<evidence type="ECO:0000313" key="2">
    <source>
        <dbReference type="Proteomes" id="UP000289996"/>
    </source>
</evidence>
<keyword evidence="2" id="KW-1185">Reference proteome</keyword>
<dbReference type="OrthoDB" id="2190065at2"/>
<name>A0A660E0F3_9LACO</name>
<proteinExistence type="predicted"/>
<dbReference type="EMBL" id="UYIG01000068">
    <property type="protein sequence ID" value="VDG27892.1"/>
    <property type="molecule type" value="Genomic_DNA"/>
</dbReference>
<evidence type="ECO:0000313" key="1">
    <source>
        <dbReference type="EMBL" id="VDG27892.1"/>
    </source>
</evidence>
<dbReference type="Proteomes" id="UP000289996">
    <property type="component" value="Unassembled WGS sequence"/>
</dbReference>
<protein>
    <submittedName>
        <fullName evidence="1">Uncharacterized protein</fullName>
    </submittedName>
</protein>
<gene>
    <name evidence="1" type="ORF">MUDAN_MDHGFNIF_02709</name>
</gene>
<dbReference type="AlphaFoldDB" id="A0A660E0F3"/>
<sequence length="66" mass="7544">MKTKNECPFCHGKADLNDPSNSSFQINVDISDPNYPMISVSYMDDDDYDYTQVINYCPICGRKLVN</sequence>
<dbReference type="RefSeq" id="WP_130851598.1">
    <property type="nucleotide sequence ID" value="NZ_UYIG01000068.1"/>
</dbReference>
<reference evidence="1 2" key="1">
    <citation type="submission" date="2018-11" db="EMBL/GenBank/DDBJ databases">
        <authorList>
            <person name="Wuyts S."/>
        </authorList>
    </citation>
    <scope>NUCLEOTIDE SEQUENCE [LARGE SCALE GENOMIC DNA]</scope>
    <source>
        <strain evidence="1">Lactobacillus mudanjiangensis AMBF249</strain>
    </source>
</reference>